<accession>A0AA38HMN2</accession>
<dbReference type="PANTHER" id="PTHR14387:SF0">
    <property type="entry name" value="DUF2428 DOMAIN-CONTAINING PROTEIN"/>
    <property type="match status" value="1"/>
</dbReference>
<dbReference type="PANTHER" id="PTHR14387">
    <property type="entry name" value="THADA/DEATH RECEPTOR INTERACTING PROTEIN"/>
    <property type="match status" value="1"/>
</dbReference>
<dbReference type="InterPro" id="IPR051954">
    <property type="entry name" value="tRNA_methyltransferase_THADA"/>
</dbReference>
<keyword evidence="2" id="KW-1185">Reference proteome</keyword>
<dbReference type="Proteomes" id="UP001168821">
    <property type="component" value="Unassembled WGS sequence"/>
</dbReference>
<protein>
    <recommendedName>
        <fullName evidence="3">DUF2428 domain-containing protein</fullName>
    </recommendedName>
</protein>
<sequence>MGLVEIFSTLNMAINHEHEELISLLTYLAHQPVETIVDIESTTKMVSALISQLFDKDFENKFLNMLHNLNDCNQIHVSNNNNVFKIHIRDTFVFKFLLIVSLKYRKSLFIQSNSTKRFVQTLVEEILKTIDILKYQSSYLLRFLEMILRKREDVLTPDLSLLILQNMNKAAFSPLTGFKNCAQNVSRLILRSLPHATKKYLCNFNNLPIKGIDLNDILKHCEEKEIRIVFTLINKQILKLFCNNTDSRDGSFYYKAITSICNFDEFVEEIWPHYSHHFQNFDEGEFYQSFLKYWIPITVKEYKSDFYTFIAEKDDVDFQLKAYTLLETRKNGFYDNSFDLDTFNFLKYAKTSHIGLKIVCTYLKKQMKPDDFELNAALFYLNHYSHSEFPDEVLKTLKHLFSQIFLNGHMNLYKSDLADVQLHLNFLTSVYRFCGRILNGVNYEVSAQLLKLVWDVASGSSSVLVTCFKIDRENAYEVGGNLLYQKLLNTGFWGDTFGSLLLVNCMESLLVREFKYCPKLIQVVKERYLDVINLESLSNMTKLLEVVSETVCLQSSEKIRAYADLIVSYKKLQVEDIVKLCHIFENTVHNFDPPSMFVCVLILDILAVVITYDDINVNALIEKSLDFFANIFDDDLSSGLNTKDYKVLESLINNVIECLTLSKSHWSELNKERLLDHLCKIIQRSNMKRPVSLAANFVNFFGSSMESDEDKTLKIKLLDRTLRSLYHNKQSGKIRRNPETRLVIHALCLSDKNLNKPFLVSSLNFMLEVLSNPLSSDSTLSSTLHSLEVLVSDNSIHQYTLSFIVDIIKHCIRLFNKPSWIVRNADLQLMKSLIERFLGVSLDEITRPKTIEDLFMLFPSLVSHFYEVLSKKELNDSAILVLLFFSESQIKNDVFVQTCLGRDFEKFRHLFVRIMKNYSNNAGFLAIRAFTSLCPSDKIPSVFSEVVYYIQREFVHMDKNVFANLIKLLQELDHKYKSSLVRTREGVISRAVDALVNYLKPFNCLYFNLLSVRLCTVEDLSDKIVASLTDEIDYKKRIWLNNYIPFVVAEIGFAHLGILLNRILQCHLPEFLQIRILSILVDKSTHKSFPATAVLKVLVLKLATLSDDQTFLIMAYSKTILLIYEFTRDLSLSSDLIAQIRQDFQTECIYKVFIYVLALARSDFKTNDEVFLKKWVKKYVDAIDQDEVLVDLSITITHLYGLVSTEDRYVVIKLIFYLLLNESTSFEMCKFVSSLTNSHCSSVLVSLVNLLNCENLMSYVGEKTLVFKLLFEFYDYVDSLSDDLVESDTYYLIENDCSLPKRYIKMIILKSLSACTTRSAELCKT</sequence>
<evidence type="ECO:0000313" key="1">
    <source>
        <dbReference type="EMBL" id="KAJ3640003.1"/>
    </source>
</evidence>
<proteinExistence type="predicted"/>
<evidence type="ECO:0008006" key="3">
    <source>
        <dbReference type="Google" id="ProtNLM"/>
    </source>
</evidence>
<reference evidence="1" key="1">
    <citation type="journal article" date="2023" name="G3 (Bethesda)">
        <title>Whole genome assemblies of Zophobas morio and Tenebrio molitor.</title>
        <authorList>
            <person name="Kaur S."/>
            <person name="Stinson S.A."/>
            <person name="diCenzo G.C."/>
        </authorList>
    </citation>
    <scope>NUCLEOTIDE SEQUENCE</scope>
    <source>
        <strain evidence="1">QUZm001</strain>
    </source>
</reference>
<dbReference type="GO" id="GO:0005829">
    <property type="term" value="C:cytosol"/>
    <property type="evidence" value="ECO:0007669"/>
    <property type="project" value="TreeGrafter"/>
</dbReference>
<dbReference type="EMBL" id="JALNTZ010000010">
    <property type="protein sequence ID" value="KAJ3640003.1"/>
    <property type="molecule type" value="Genomic_DNA"/>
</dbReference>
<name>A0AA38HMN2_9CUCU</name>
<organism evidence="1 2">
    <name type="scientific">Zophobas morio</name>
    <dbReference type="NCBI Taxonomy" id="2755281"/>
    <lineage>
        <taxon>Eukaryota</taxon>
        <taxon>Metazoa</taxon>
        <taxon>Ecdysozoa</taxon>
        <taxon>Arthropoda</taxon>
        <taxon>Hexapoda</taxon>
        <taxon>Insecta</taxon>
        <taxon>Pterygota</taxon>
        <taxon>Neoptera</taxon>
        <taxon>Endopterygota</taxon>
        <taxon>Coleoptera</taxon>
        <taxon>Polyphaga</taxon>
        <taxon>Cucujiformia</taxon>
        <taxon>Tenebrionidae</taxon>
        <taxon>Zophobas</taxon>
    </lineage>
</organism>
<comment type="caution">
    <text evidence="1">The sequence shown here is derived from an EMBL/GenBank/DDBJ whole genome shotgun (WGS) entry which is preliminary data.</text>
</comment>
<dbReference type="GO" id="GO:0030488">
    <property type="term" value="P:tRNA methylation"/>
    <property type="evidence" value="ECO:0007669"/>
    <property type="project" value="TreeGrafter"/>
</dbReference>
<evidence type="ECO:0000313" key="2">
    <source>
        <dbReference type="Proteomes" id="UP001168821"/>
    </source>
</evidence>
<gene>
    <name evidence="1" type="ORF">Zmor_003328</name>
</gene>